<accession>A0A8X6V867</accession>
<name>A0A8X6V867_TRICX</name>
<evidence type="ECO:0000313" key="2">
    <source>
        <dbReference type="Proteomes" id="UP000887159"/>
    </source>
</evidence>
<reference evidence="1" key="1">
    <citation type="submission" date="2020-08" db="EMBL/GenBank/DDBJ databases">
        <title>Multicomponent nature underlies the extraordinary mechanical properties of spider dragline silk.</title>
        <authorList>
            <person name="Kono N."/>
            <person name="Nakamura H."/>
            <person name="Mori M."/>
            <person name="Yoshida Y."/>
            <person name="Ohtoshi R."/>
            <person name="Malay A.D."/>
            <person name="Moran D.A.P."/>
            <person name="Tomita M."/>
            <person name="Numata K."/>
            <person name="Arakawa K."/>
        </authorList>
    </citation>
    <scope>NUCLEOTIDE SEQUENCE</scope>
</reference>
<sequence length="85" mass="9892">MALSDSLPQINLVVQSRTQMGSNNSVSARERLPIKRTHGYFYKISAYVIDRDINRFLQYFSEASIWSPTWSPKIMPTLLYRHDLA</sequence>
<dbReference type="Proteomes" id="UP000887159">
    <property type="component" value="Unassembled WGS sequence"/>
</dbReference>
<evidence type="ECO:0000313" key="1">
    <source>
        <dbReference type="EMBL" id="GFX98477.1"/>
    </source>
</evidence>
<proteinExistence type="predicted"/>
<protein>
    <submittedName>
        <fullName evidence="1">Uncharacterized protein</fullName>
    </submittedName>
</protein>
<dbReference type="AlphaFoldDB" id="A0A8X6V867"/>
<comment type="caution">
    <text evidence="1">The sequence shown here is derived from an EMBL/GenBank/DDBJ whole genome shotgun (WGS) entry which is preliminary data.</text>
</comment>
<dbReference type="EMBL" id="BMAU01021202">
    <property type="protein sequence ID" value="GFX98477.1"/>
    <property type="molecule type" value="Genomic_DNA"/>
</dbReference>
<gene>
    <name evidence="1" type="ORF">TNCV_4002461</name>
</gene>
<organism evidence="1 2">
    <name type="scientific">Trichonephila clavipes</name>
    <name type="common">Golden silk orbweaver</name>
    <name type="synonym">Nephila clavipes</name>
    <dbReference type="NCBI Taxonomy" id="2585209"/>
    <lineage>
        <taxon>Eukaryota</taxon>
        <taxon>Metazoa</taxon>
        <taxon>Ecdysozoa</taxon>
        <taxon>Arthropoda</taxon>
        <taxon>Chelicerata</taxon>
        <taxon>Arachnida</taxon>
        <taxon>Araneae</taxon>
        <taxon>Araneomorphae</taxon>
        <taxon>Entelegynae</taxon>
        <taxon>Araneoidea</taxon>
        <taxon>Nephilidae</taxon>
        <taxon>Trichonephila</taxon>
    </lineage>
</organism>
<keyword evidence="2" id="KW-1185">Reference proteome</keyword>